<dbReference type="PRINTS" id="PR01415">
    <property type="entry name" value="ANKYRIN"/>
</dbReference>
<dbReference type="SUPFAM" id="SSF48403">
    <property type="entry name" value="Ankyrin repeat"/>
    <property type="match status" value="1"/>
</dbReference>
<dbReference type="GO" id="GO:0005829">
    <property type="term" value="C:cytosol"/>
    <property type="evidence" value="ECO:0007669"/>
    <property type="project" value="TreeGrafter"/>
</dbReference>
<keyword evidence="3" id="KW-1052">Target cell membrane</keyword>
<keyword evidence="7" id="KW-0472">Membrane</keyword>
<keyword evidence="4" id="KW-0677">Repeat</keyword>
<evidence type="ECO:0000256" key="2">
    <source>
        <dbReference type="ARBA" id="ARBA00022483"/>
    </source>
</evidence>
<keyword evidence="5" id="KW-0800">Toxin</keyword>
<feature type="repeat" description="ANK" evidence="8">
    <location>
        <begin position="297"/>
        <end position="321"/>
    </location>
</feature>
<keyword evidence="5" id="KW-0638">Presynaptic neurotoxin</keyword>
<evidence type="ECO:0000256" key="1">
    <source>
        <dbReference type="ARBA" id="ARBA00004175"/>
    </source>
</evidence>
<dbReference type="GO" id="GO:0044231">
    <property type="term" value="C:host cell presynaptic membrane"/>
    <property type="evidence" value="ECO:0007669"/>
    <property type="project" value="UniProtKB-KW"/>
</dbReference>
<feature type="compositionally biased region" description="Acidic residues" evidence="9">
    <location>
        <begin position="371"/>
        <end position="393"/>
    </location>
</feature>
<feature type="region of interest" description="Disordered" evidence="9">
    <location>
        <begin position="1"/>
        <end position="36"/>
    </location>
</feature>
<keyword evidence="6 8" id="KW-0040">ANK repeat</keyword>
<accession>A0A023G019</accession>
<keyword evidence="7" id="KW-1053">Target membrane</keyword>
<evidence type="ECO:0000256" key="8">
    <source>
        <dbReference type="PROSITE-ProRule" id="PRU00023"/>
    </source>
</evidence>
<dbReference type="InterPro" id="IPR002110">
    <property type="entry name" value="Ankyrin_rpt"/>
</dbReference>
<dbReference type="SMART" id="SM00248">
    <property type="entry name" value="ANK"/>
    <property type="match status" value="5"/>
</dbReference>
<feature type="repeat" description="ANK" evidence="8">
    <location>
        <begin position="212"/>
        <end position="233"/>
    </location>
</feature>
<dbReference type="PROSITE" id="PS50297">
    <property type="entry name" value="ANK_REP_REGION"/>
    <property type="match status" value="4"/>
</dbReference>
<feature type="repeat" description="ANK" evidence="8">
    <location>
        <begin position="263"/>
        <end position="295"/>
    </location>
</feature>
<dbReference type="GO" id="GO:0006887">
    <property type="term" value="P:exocytosis"/>
    <property type="evidence" value="ECO:0007669"/>
    <property type="project" value="UniProtKB-KW"/>
</dbReference>
<dbReference type="InterPro" id="IPR051070">
    <property type="entry name" value="NF-kappa-B_inhibitor"/>
</dbReference>
<dbReference type="PROSITE" id="PS50088">
    <property type="entry name" value="ANK_REPEAT"/>
    <property type="match status" value="4"/>
</dbReference>
<reference evidence="10" key="1">
    <citation type="submission" date="2014-03" db="EMBL/GenBank/DDBJ databases">
        <title>The sialotranscriptome of Amblyomma triste, Amblyomma parvum and Amblyomma cajennense ticks, uncovered by 454-based RNA-seq.</title>
        <authorList>
            <person name="Garcia G.R."/>
            <person name="Gardinassi L.G."/>
            <person name="Ribeiro J.M."/>
            <person name="Anatrielo E."/>
            <person name="Ferreira B.R."/>
            <person name="Moreira H.N."/>
            <person name="Mafra C."/>
            <person name="Olegario M.M."/>
            <person name="Szabo P.J."/>
            <person name="Miranda-Santos I.K."/>
            <person name="Maruyama S.R."/>
        </authorList>
    </citation>
    <scope>NUCLEOTIDE SEQUENCE</scope>
    <source>
        <strain evidence="10">Araguapaz</strain>
        <tissue evidence="10">Salivary glands</tissue>
    </source>
</reference>
<evidence type="ECO:0000256" key="3">
    <source>
        <dbReference type="ARBA" id="ARBA00022537"/>
    </source>
</evidence>
<comment type="subcellular location">
    <subcellularLocation>
        <location evidence="1">Target cell membrane</location>
    </subcellularLocation>
</comment>
<dbReference type="GO" id="GO:0044218">
    <property type="term" value="C:other organism cell membrane"/>
    <property type="evidence" value="ECO:0007669"/>
    <property type="project" value="UniProtKB-KW"/>
</dbReference>
<evidence type="ECO:0000256" key="7">
    <source>
        <dbReference type="ARBA" id="ARBA00023298"/>
    </source>
</evidence>
<evidence type="ECO:0000256" key="5">
    <source>
        <dbReference type="ARBA" id="ARBA00023028"/>
    </source>
</evidence>
<dbReference type="Gene3D" id="1.25.40.20">
    <property type="entry name" value="Ankyrin repeat-containing domain"/>
    <property type="match status" value="1"/>
</dbReference>
<dbReference type="GO" id="GO:0051059">
    <property type="term" value="F:NF-kappaB binding"/>
    <property type="evidence" value="ECO:0007669"/>
    <property type="project" value="TreeGrafter"/>
</dbReference>
<dbReference type="EMBL" id="GBBL01000306">
    <property type="protein sequence ID" value="JAC27014.1"/>
    <property type="molecule type" value="mRNA"/>
</dbReference>
<keyword evidence="5" id="KW-0528">Neurotoxin</keyword>
<feature type="repeat" description="ANK" evidence="8">
    <location>
        <begin position="179"/>
        <end position="211"/>
    </location>
</feature>
<proteinExistence type="evidence at transcript level"/>
<dbReference type="PANTHER" id="PTHR46680">
    <property type="entry name" value="NF-KAPPA-B INHIBITOR ALPHA"/>
    <property type="match status" value="1"/>
</dbReference>
<dbReference type="InterPro" id="IPR036770">
    <property type="entry name" value="Ankyrin_rpt-contain_sf"/>
</dbReference>
<evidence type="ECO:0000313" key="10">
    <source>
        <dbReference type="EMBL" id="JAC27014.1"/>
    </source>
</evidence>
<organism evidence="10">
    <name type="scientific">Amblyomma parvum</name>
    <name type="common">South American tick</name>
    <dbReference type="NCBI Taxonomy" id="251391"/>
    <lineage>
        <taxon>Eukaryota</taxon>
        <taxon>Metazoa</taxon>
        <taxon>Ecdysozoa</taxon>
        <taxon>Arthropoda</taxon>
        <taxon>Chelicerata</taxon>
        <taxon>Arachnida</taxon>
        <taxon>Acari</taxon>
        <taxon>Parasitiformes</taxon>
        <taxon>Ixodida</taxon>
        <taxon>Ixodoidea</taxon>
        <taxon>Ixodidae</taxon>
        <taxon>Amblyomminae</taxon>
        <taxon>Amblyomma</taxon>
    </lineage>
</organism>
<keyword evidence="2" id="KW-0268">Exocytosis</keyword>
<sequence length="417" mass="45726">MSWRAQSGPRKAGASEGRTDLTPSSPPISPLKKDAERRSLMDSGYDAGYTSMSCSTATEPDITKSTCSMLDSGLLEEEAYHSGDIKLGEAYHSGDIKLGSVSTRLDSGYIEPSTSALSVETDIETRLLERKLGVQRMYAPDEDGDTLLHVAVIEGWTRLLLRIIRETPHPDLLDVRNDFGQTALHLAALTGRHHEARLLVVAGATVDIRDDAGRTPLHVACSRGDVRVARDLLADVTEPQYDVRPGEHDASHTASLVSQRTLNGDTALHLAICSGSLDLVELLLHHVPDPNVRERYCGATPLHLACRLHRPDLAEALLRTGRVDVNATDYGRRTALRHLWDSHRQNPRSKDLLRLVLLLRNHNGMPIVDPGSEDEDESEDSSEDDDEDEEEEEVVRAVANAIDSRLGSVRVNDVGAS</sequence>
<protein>
    <submittedName>
        <fullName evidence="10">Putative cactus</fullName>
    </submittedName>
</protein>
<name>A0A023G019_AMBPA</name>
<dbReference type="GO" id="GO:0071356">
    <property type="term" value="P:cellular response to tumor necrosis factor"/>
    <property type="evidence" value="ECO:0007669"/>
    <property type="project" value="TreeGrafter"/>
</dbReference>
<evidence type="ECO:0000256" key="6">
    <source>
        <dbReference type="ARBA" id="ARBA00023043"/>
    </source>
</evidence>
<dbReference type="AlphaFoldDB" id="A0A023G019"/>
<evidence type="ECO:0000256" key="4">
    <source>
        <dbReference type="ARBA" id="ARBA00022737"/>
    </source>
</evidence>
<evidence type="ECO:0000256" key="9">
    <source>
        <dbReference type="SAM" id="MobiDB-lite"/>
    </source>
</evidence>
<dbReference type="Pfam" id="PF12796">
    <property type="entry name" value="Ank_2"/>
    <property type="match status" value="2"/>
</dbReference>
<dbReference type="PANTHER" id="PTHR46680:SF3">
    <property type="entry name" value="NF-KAPPA-B INHIBITOR CACTUS"/>
    <property type="match status" value="1"/>
</dbReference>
<feature type="region of interest" description="Disordered" evidence="9">
    <location>
        <begin position="365"/>
        <end position="394"/>
    </location>
</feature>